<protein>
    <submittedName>
        <fullName evidence="3">FAD-dependent oxidoreductase</fullName>
    </submittedName>
</protein>
<dbReference type="Pfam" id="PF01266">
    <property type="entry name" value="DAO"/>
    <property type="match status" value="1"/>
</dbReference>
<name>A0A724WPI3_SALEP</name>
<reference evidence="3" key="2">
    <citation type="submission" date="2019-01" db="EMBL/GenBank/DDBJ databases">
        <authorList>
            <consortium name="NCBI Pathogen Detection Project"/>
        </authorList>
    </citation>
    <scope>NUCLEOTIDE SEQUENCE</scope>
    <source>
        <strain evidence="3">P125109</strain>
    </source>
</reference>
<dbReference type="PANTHER" id="PTHR43106">
    <property type="entry name" value="DEHYDROGENASE-RELATED"/>
    <property type="match status" value="1"/>
</dbReference>
<evidence type="ECO:0000313" key="3">
    <source>
        <dbReference type="EMBL" id="HAE0521245.1"/>
    </source>
</evidence>
<comment type="caution">
    <text evidence="3">The sequence shown here is derived from an EMBL/GenBank/DDBJ whole genome shotgun (WGS) entry which is preliminary data.</text>
</comment>
<keyword evidence="1" id="KW-0560">Oxidoreductase</keyword>
<dbReference type="PANTHER" id="PTHR43106:SF1">
    <property type="entry name" value="DEHYDROGENASE-RELATED"/>
    <property type="match status" value="1"/>
</dbReference>
<gene>
    <name evidence="3" type="ORF">G2720_25970</name>
</gene>
<dbReference type="GO" id="GO:0016491">
    <property type="term" value="F:oxidoreductase activity"/>
    <property type="evidence" value="ECO:0007669"/>
    <property type="project" value="UniProtKB-KW"/>
</dbReference>
<reference evidence="3" key="1">
    <citation type="journal article" date="2018" name="Genome Biol.">
        <title>SKESA: strategic k-mer extension for scrupulous assemblies.</title>
        <authorList>
            <person name="Souvorov A."/>
            <person name="Agarwala R."/>
            <person name="Lipman D.J."/>
        </authorList>
    </citation>
    <scope>NUCLEOTIDE SEQUENCE</scope>
    <source>
        <strain evidence="3">P125109</strain>
    </source>
</reference>
<feature type="domain" description="FAD dependent oxidoreductase" evidence="2">
    <location>
        <begin position="3"/>
        <end position="44"/>
    </location>
</feature>
<dbReference type="Gene3D" id="3.50.50.60">
    <property type="entry name" value="FAD/NAD(P)-binding domain"/>
    <property type="match status" value="2"/>
</dbReference>
<organism evidence="3">
    <name type="scientific">Salmonella enteritidis PT4 (strain P125109)</name>
    <dbReference type="NCBI Taxonomy" id="550537"/>
    <lineage>
        <taxon>Bacteria</taxon>
        <taxon>Pseudomonadati</taxon>
        <taxon>Pseudomonadota</taxon>
        <taxon>Gammaproteobacteria</taxon>
        <taxon>Enterobacterales</taxon>
        <taxon>Enterobacteriaceae</taxon>
        <taxon>Salmonella</taxon>
    </lineage>
</organism>
<dbReference type="AlphaFoldDB" id="A0A724WPI3"/>
<dbReference type="InterPro" id="IPR036188">
    <property type="entry name" value="FAD/NAD-bd_sf"/>
</dbReference>
<evidence type="ECO:0000256" key="1">
    <source>
        <dbReference type="ARBA" id="ARBA00023002"/>
    </source>
</evidence>
<dbReference type="InterPro" id="IPR006076">
    <property type="entry name" value="FAD-dep_OxRdtase"/>
</dbReference>
<dbReference type="EMBL" id="DAAQRD010000123">
    <property type="protein sequence ID" value="HAE0521245.1"/>
    <property type="molecule type" value="Genomic_DNA"/>
</dbReference>
<proteinExistence type="predicted"/>
<dbReference type="SUPFAM" id="SSF51905">
    <property type="entry name" value="FAD/NAD(P)-binding domain"/>
    <property type="match status" value="1"/>
</dbReference>
<accession>A0A724WPI3</accession>
<evidence type="ECO:0000259" key="2">
    <source>
        <dbReference type="Pfam" id="PF01266"/>
    </source>
</evidence>
<sequence length="438" mass="47631">MYDVTIIGAGVAGIFLAHQLVEDGQRVLLLDAGKPIRERTTEDAYLGFAGLGKSEGKFNYATGFGGELVSKIGEETTRRLFQEVDDLLCTYGGGTVETYSTHSSTVASRARRAGLHSVETTVRHLGTVRTAAVFTAFEDALLPRLGARFETTIEQITKSEPFTIKTADEIFVSQRIVFATGRSGADFTLQKLATLGVTPQRTRLDLGVRIETDEALFRTLLQETFETKLGYDSPYGQAVTYCMNPRGRIIRKYQEGLVMPDGQNVHETADGSTNLNFTLFLPRYFSTLAKANAYAARIIGGINQGGDRILVQRLSDFRASRATANDQLSRNTIVPSLTASPGNLHAEVPTEDLLVLEGFLERLEQLLEVELPGDTLLYGLDGKFYAPMLETSETFETTCSGVYAIGDCSGATHSLAQAAASGLHLGHALTQNSRSLFA</sequence>